<dbReference type="InterPro" id="IPR011604">
    <property type="entry name" value="PDDEXK-like_dom_sf"/>
</dbReference>
<protein>
    <recommendedName>
        <fullName evidence="13">ATP-dependent helicase/nuclease subunit A</fullName>
        <ecNumber evidence="13">3.1.-.-</ecNumber>
        <ecNumber evidence="13">5.6.2.4</ecNumber>
    </recommendedName>
    <alternativeName>
        <fullName evidence="13">ATP-dependent helicase/nuclease AddA</fullName>
    </alternativeName>
    <alternativeName>
        <fullName evidence="13">DNA 3'-5' helicase AddA</fullName>
    </alternativeName>
</protein>
<dbReference type="Pfam" id="PF00580">
    <property type="entry name" value="UvrD-helicase"/>
    <property type="match status" value="1"/>
</dbReference>
<keyword evidence="2 13" id="KW-0547">Nucleotide-binding</keyword>
<dbReference type="GO" id="GO:0005524">
    <property type="term" value="F:ATP binding"/>
    <property type="evidence" value="ECO:0007669"/>
    <property type="project" value="UniProtKB-UniRule"/>
</dbReference>
<keyword evidence="3 13" id="KW-0227">DNA damage</keyword>
<organism evidence="17 18">
    <name type="scientific">Coprococcus catus</name>
    <dbReference type="NCBI Taxonomy" id="116085"/>
    <lineage>
        <taxon>Bacteria</taxon>
        <taxon>Bacillati</taxon>
        <taxon>Bacillota</taxon>
        <taxon>Clostridia</taxon>
        <taxon>Lachnospirales</taxon>
        <taxon>Lachnospiraceae</taxon>
        <taxon>Coprococcus</taxon>
    </lineage>
</organism>
<proteinExistence type="inferred from homology"/>
<evidence type="ECO:0000256" key="11">
    <source>
        <dbReference type="ARBA" id="ARBA00034617"/>
    </source>
</evidence>
<dbReference type="Gene3D" id="3.40.50.300">
    <property type="entry name" value="P-loop containing nucleotide triphosphate hydrolases"/>
    <property type="match status" value="4"/>
</dbReference>
<evidence type="ECO:0000256" key="3">
    <source>
        <dbReference type="ARBA" id="ARBA00022763"/>
    </source>
</evidence>
<dbReference type="EMBL" id="QVFD01000001">
    <property type="protein sequence ID" value="RGC50996.1"/>
    <property type="molecule type" value="Genomic_DNA"/>
</dbReference>
<dbReference type="Proteomes" id="UP000261231">
    <property type="component" value="Unassembled WGS sequence"/>
</dbReference>
<dbReference type="SUPFAM" id="SSF52980">
    <property type="entry name" value="Restriction endonuclease-like"/>
    <property type="match status" value="1"/>
</dbReference>
<evidence type="ECO:0000256" key="8">
    <source>
        <dbReference type="ARBA" id="ARBA00023125"/>
    </source>
</evidence>
<evidence type="ECO:0000256" key="14">
    <source>
        <dbReference type="PROSITE-ProRule" id="PRU00560"/>
    </source>
</evidence>
<keyword evidence="10 13" id="KW-0413">Isomerase</keyword>
<dbReference type="NCBIfam" id="TIGR02785">
    <property type="entry name" value="addA_Gpos"/>
    <property type="match status" value="1"/>
</dbReference>
<keyword evidence="1 13" id="KW-0540">Nuclease</keyword>
<evidence type="ECO:0000313" key="18">
    <source>
        <dbReference type="Proteomes" id="UP000261231"/>
    </source>
</evidence>
<dbReference type="InterPro" id="IPR011335">
    <property type="entry name" value="Restrct_endonuc-II-like"/>
</dbReference>
<comment type="catalytic activity">
    <reaction evidence="12 13">
        <text>ATP + H2O = ADP + phosphate + H(+)</text>
        <dbReference type="Rhea" id="RHEA:13065"/>
        <dbReference type="ChEBI" id="CHEBI:15377"/>
        <dbReference type="ChEBI" id="CHEBI:15378"/>
        <dbReference type="ChEBI" id="CHEBI:30616"/>
        <dbReference type="ChEBI" id="CHEBI:43474"/>
        <dbReference type="ChEBI" id="CHEBI:456216"/>
        <dbReference type="EC" id="5.6.2.4"/>
    </reaction>
</comment>
<name>A0A3E2XQ77_9FIRM</name>
<dbReference type="AlphaFoldDB" id="A0A3E2XQ77"/>
<feature type="domain" description="UvrD-like helicase ATP-binding" evidence="15">
    <location>
        <begin position="3"/>
        <end position="477"/>
    </location>
</feature>
<dbReference type="InterPro" id="IPR038726">
    <property type="entry name" value="PDDEXK_AddAB-type"/>
</dbReference>
<dbReference type="GO" id="GO:0005829">
    <property type="term" value="C:cytosol"/>
    <property type="evidence" value="ECO:0007669"/>
    <property type="project" value="TreeGrafter"/>
</dbReference>
<evidence type="ECO:0000256" key="13">
    <source>
        <dbReference type="HAMAP-Rule" id="MF_01451"/>
    </source>
</evidence>
<comment type="cofactor">
    <cofactor evidence="13">
        <name>Mg(2+)</name>
        <dbReference type="ChEBI" id="CHEBI:18420"/>
    </cofactor>
</comment>
<sequence length="1228" mass="140240">MSIQWSEKQQAVIDARGCSVLVSAAAGSGKTAVLVERLIRLLTDEKHPVDIERLLVVTFTNAAAAEMRERIGRGLDQKLLEEPDHTAWIRQKLLLPCAQISTIHSLCLKTIREHFEVLDLDPAFRLGDEAELKLLKSDVAEDVMETYYASENRAFRAFVDRYANGKTDQGIAEMIIALYDYSRGFPWPEYWLKHCLAAYSTDEEHNGADQVKEFAMMQLNNVLTKYLPLFEEARAFCLEPNGVEAYLPVIEDDKKWFQMLGESEDYDGSREILHKIVWKRLPRTAASVDPKIKEKVKEIHADFKSEIEGLRDGYFVHTFEELKAELTYIRPSVRMLIELTEVFGQQFMAVKNDRNMLDFSDLEHYMLQLLADFSEDEQGQMQVKPTSAADELSEFYEEVVCDEYQDSNQVQELILSLLSRERKGQYNRFMVGDVKQSIYRFRLADAAIFMEKYHHYALGESQKTRQRIDLSQNFRSRESVLSGVNYIFRKIMKKSLGGIDYDDQAALYPGMAFPEAKGKNIADNTELLFLKGDGETTEPDDESLDSVELEAKLAAVRIREMTDPEHGMDIYDGALGDYRKAGYKDIVILLRTVTGWAEKFVDVLASENIPSTAEMSAGFFDTLEIRTMLQFLAIVDNPGQDIPLAAVLCSPIAGISSEEMALIRSKHSEGSLFGACMACSEETPGAAKLKKFLAMFHDIRRASVYLELHELIRYIYDRTGYYDYVQALPGGERRKANLDLLRERAVAYAAGSYSSLFDFMRYIEQLKKNQIDFGEAVMPENDKGRVRIMSIHKSKGLEYPIVILAGLGKKFNFQDSISKLVMHAKSGIGLDAVNLQTRKKMTSAYKKFIAARLNLETLAEEQRILYVAMTRAKEKLIMTGMESLKNTDKKLEIWQRNSGILGEVFPDWMLTSARSYLDWIMPAVMNGEAENVVTLRMVDIRALAGREVGRVIDKKWQKEELLQRKHTLSDVSETDVSKRLFGEEGWQYPQKALLSVKGKYSVSELKKYAMEAIMEVEPAPGMALAEKQSETEEALPDFMKDKEVDETHEVSNVGAFRGTAYHRALELIDFAGRPDERDEAWLRSQLNAMTSAGRLSGEQRQSIRIRDIADMVFSNLGLRMAEADRRHELYREAQFVMGVPVSALYPEVDSEETVLIQGIIDAYFEENGELILLDYKTDHVSKQDGADILKKRYKRQLDDYQQALEQMLQKKVRQKLIYSFALKCWIEI</sequence>
<evidence type="ECO:0000256" key="10">
    <source>
        <dbReference type="ARBA" id="ARBA00023235"/>
    </source>
</evidence>
<dbReference type="PANTHER" id="PTHR11070">
    <property type="entry name" value="UVRD / RECB / PCRA DNA HELICASE FAMILY MEMBER"/>
    <property type="match status" value="1"/>
</dbReference>
<accession>A0A3E2XQ77</accession>
<dbReference type="InterPro" id="IPR014017">
    <property type="entry name" value="DNA_helicase_UvrD-like_C"/>
</dbReference>
<dbReference type="InterPro" id="IPR027417">
    <property type="entry name" value="P-loop_NTPase"/>
</dbReference>
<evidence type="ECO:0000256" key="1">
    <source>
        <dbReference type="ARBA" id="ARBA00022722"/>
    </source>
</evidence>
<evidence type="ECO:0000256" key="12">
    <source>
        <dbReference type="ARBA" id="ARBA00048988"/>
    </source>
</evidence>
<dbReference type="OrthoDB" id="9810135at2"/>
<keyword evidence="18" id="KW-1185">Reference proteome</keyword>
<dbReference type="InterPro" id="IPR014016">
    <property type="entry name" value="UvrD-like_ATP-bd"/>
</dbReference>
<feature type="domain" description="UvrD-like helicase C-terminal" evidence="16">
    <location>
        <begin position="511"/>
        <end position="796"/>
    </location>
</feature>
<dbReference type="Pfam" id="PF12705">
    <property type="entry name" value="PDDEXK_1"/>
    <property type="match status" value="1"/>
</dbReference>
<dbReference type="EC" id="5.6.2.4" evidence="13"/>
<evidence type="ECO:0000256" key="9">
    <source>
        <dbReference type="ARBA" id="ARBA00023204"/>
    </source>
</evidence>
<evidence type="ECO:0000256" key="4">
    <source>
        <dbReference type="ARBA" id="ARBA00022801"/>
    </source>
</evidence>
<evidence type="ECO:0000256" key="7">
    <source>
        <dbReference type="ARBA" id="ARBA00022840"/>
    </source>
</evidence>
<feature type="binding site" evidence="14">
    <location>
        <begin position="24"/>
        <end position="31"/>
    </location>
    <ligand>
        <name>ATP</name>
        <dbReference type="ChEBI" id="CHEBI:30616"/>
    </ligand>
</feature>
<dbReference type="EC" id="3.1.-.-" evidence="13"/>
<dbReference type="PANTHER" id="PTHR11070:SF48">
    <property type="entry name" value="ATP-DEPENDENT HELICASE_NUCLEASE SUBUNIT A"/>
    <property type="match status" value="1"/>
</dbReference>
<dbReference type="RefSeq" id="WP_117538575.1">
    <property type="nucleotide sequence ID" value="NZ_QVFD01000001.1"/>
</dbReference>
<keyword evidence="9 13" id="KW-0234">DNA repair</keyword>
<dbReference type="InterPro" id="IPR000212">
    <property type="entry name" value="DNA_helicase_UvrD/REP"/>
</dbReference>
<keyword evidence="7 13" id="KW-0067">ATP-binding</keyword>
<evidence type="ECO:0000313" key="17">
    <source>
        <dbReference type="EMBL" id="RGC50996.1"/>
    </source>
</evidence>
<dbReference type="SUPFAM" id="SSF52540">
    <property type="entry name" value="P-loop containing nucleoside triphosphate hydrolases"/>
    <property type="match status" value="1"/>
</dbReference>
<dbReference type="GO" id="GO:0043138">
    <property type="term" value="F:3'-5' DNA helicase activity"/>
    <property type="evidence" value="ECO:0007669"/>
    <property type="project" value="UniProtKB-UniRule"/>
</dbReference>
<dbReference type="GO" id="GO:0008408">
    <property type="term" value="F:3'-5' exonuclease activity"/>
    <property type="evidence" value="ECO:0007669"/>
    <property type="project" value="UniProtKB-UniRule"/>
</dbReference>
<keyword evidence="8 13" id="KW-0238">DNA-binding</keyword>
<dbReference type="PROSITE" id="PS51217">
    <property type="entry name" value="UVRD_HELICASE_CTER"/>
    <property type="match status" value="1"/>
</dbReference>
<dbReference type="GO" id="GO:0033202">
    <property type="term" value="C:DNA helicase complex"/>
    <property type="evidence" value="ECO:0007669"/>
    <property type="project" value="TreeGrafter"/>
</dbReference>
<evidence type="ECO:0000259" key="16">
    <source>
        <dbReference type="PROSITE" id="PS51217"/>
    </source>
</evidence>
<dbReference type="GO" id="GO:0016887">
    <property type="term" value="F:ATP hydrolysis activity"/>
    <property type="evidence" value="ECO:0007669"/>
    <property type="project" value="RHEA"/>
</dbReference>
<dbReference type="Pfam" id="PF13361">
    <property type="entry name" value="UvrD_C"/>
    <property type="match status" value="2"/>
</dbReference>
<comment type="subunit">
    <text evidence="13">Heterodimer of AddA and AddB/RexB.</text>
</comment>
<comment type="function">
    <text evidence="13">The heterodimer acts as both an ATP-dependent DNA helicase and an ATP-dependent, dual-direction single-stranded exonuclease. Recognizes the chi site generating a DNA molecule suitable for the initiation of homologous recombination. The AddA nuclease domain is required for chi fragment generation; this subunit has the helicase and 3' -&gt; 5' nuclease activities.</text>
</comment>
<evidence type="ECO:0000256" key="2">
    <source>
        <dbReference type="ARBA" id="ARBA00022741"/>
    </source>
</evidence>
<reference evidence="17 18" key="1">
    <citation type="submission" date="2018-08" db="EMBL/GenBank/DDBJ databases">
        <title>A genome reference for cultivated species of the human gut microbiota.</title>
        <authorList>
            <person name="Zou Y."/>
            <person name="Xue W."/>
            <person name="Luo G."/>
        </authorList>
    </citation>
    <scope>NUCLEOTIDE SEQUENCE [LARGE SCALE GENOMIC DNA]</scope>
    <source>
        <strain evidence="17 18">AM28-39</strain>
    </source>
</reference>
<dbReference type="InterPro" id="IPR014152">
    <property type="entry name" value="AddA"/>
</dbReference>
<evidence type="ECO:0000259" key="15">
    <source>
        <dbReference type="PROSITE" id="PS51198"/>
    </source>
</evidence>
<keyword evidence="6 13" id="KW-0269">Exonuclease</keyword>
<gene>
    <name evidence="13 17" type="primary">addA</name>
    <name evidence="17" type="ORF">DW747_00375</name>
</gene>
<dbReference type="GO" id="GO:0000724">
    <property type="term" value="P:double-strand break repair via homologous recombination"/>
    <property type="evidence" value="ECO:0007669"/>
    <property type="project" value="UniProtKB-UniRule"/>
</dbReference>
<dbReference type="GO" id="GO:0003690">
    <property type="term" value="F:double-stranded DNA binding"/>
    <property type="evidence" value="ECO:0007669"/>
    <property type="project" value="UniProtKB-UniRule"/>
</dbReference>
<keyword evidence="4 13" id="KW-0378">Hydrolase</keyword>
<evidence type="ECO:0000256" key="6">
    <source>
        <dbReference type="ARBA" id="ARBA00022839"/>
    </source>
</evidence>
<comment type="similarity">
    <text evidence="13">Belongs to the helicase family. AddA subfamily.</text>
</comment>
<comment type="caution">
    <text evidence="17">The sequence shown here is derived from an EMBL/GenBank/DDBJ whole genome shotgun (WGS) entry which is preliminary data.</text>
</comment>
<comment type="catalytic activity">
    <reaction evidence="11 13">
        <text>Couples ATP hydrolysis with the unwinding of duplex DNA by translocating in the 3'-5' direction.</text>
        <dbReference type="EC" id="5.6.2.4"/>
    </reaction>
</comment>
<keyword evidence="5 13" id="KW-0347">Helicase</keyword>
<dbReference type="HAMAP" id="MF_01451">
    <property type="entry name" value="AddA"/>
    <property type="match status" value="1"/>
</dbReference>
<dbReference type="Gene3D" id="3.90.320.10">
    <property type="match status" value="1"/>
</dbReference>
<evidence type="ECO:0000256" key="5">
    <source>
        <dbReference type="ARBA" id="ARBA00022806"/>
    </source>
</evidence>
<dbReference type="PROSITE" id="PS51198">
    <property type="entry name" value="UVRD_HELICASE_ATP_BIND"/>
    <property type="match status" value="1"/>
</dbReference>